<sequence>MCVVVYCMVFCMCSTVPACVCDVLVFFLYIPSPPPHHTRPAPAVPSVPARGGASSVSLQRSRSDVDVNAAAVAKYRHVGQTRGANRLPPGSYSSLGTRSDNGRVRNKQPLSTASTAPSQVDSRGRSRTKMISQSQRSDESDCTPGILSVCRSVLVFVSHSGIGGPPATALILIKVFHIKNSVCVFSACCVSSLTLVW</sequence>
<reference evidence="3 4" key="1">
    <citation type="submission" date="2021-06" db="EMBL/GenBank/DDBJ databases">
        <authorList>
            <person name="Palmer J.M."/>
        </authorList>
    </citation>
    <scope>NUCLEOTIDE SEQUENCE [LARGE SCALE GENOMIC DNA]</scope>
    <source>
        <strain evidence="3 4">XR_2019</strain>
        <tissue evidence="3">Muscle</tissue>
    </source>
</reference>
<feature type="signal peptide" evidence="2">
    <location>
        <begin position="1"/>
        <end position="18"/>
    </location>
</feature>
<keyword evidence="2" id="KW-0732">Signal</keyword>
<comment type="caution">
    <text evidence="3">The sequence shown here is derived from an EMBL/GenBank/DDBJ whole genome shotgun (WGS) entry which is preliminary data.</text>
</comment>
<evidence type="ECO:0000256" key="2">
    <source>
        <dbReference type="SAM" id="SignalP"/>
    </source>
</evidence>
<dbReference type="Proteomes" id="UP001444071">
    <property type="component" value="Unassembled WGS sequence"/>
</dbReference>
<name>A0ABV0WFR7_9TELE</name>
<protein>
    <submittedName>
        <fullName evidence="3">Uncharacterized protein</fullName>
    </submittedName>
</protein>
<feature type="compositionally biased region" description="Low complexity" evidence="1">
    <location>
        <begin position="40"/>
        <end position="53"/>
    </location>
</feature>
<accession>A0ABV0WFR7</accession>
<keyword evidence="4" id="KW-1185">Reference proteome</keyword>
<organism evidence="3 4">
    <name type="scientific">Xenotaenia resolanae</name>
    <dbReference type="NCBI Taxonomy" id="208358"/>
    <lineage>
        <taxon>Eukaryota</taxon>
        <taxon>Metazoa</taxon>
        <taxon>Chordata</taxon>
        <taxon>Craniata</taxon>
        <taxon>Vertebrata</taxon>
        <taxon>Euteleostomi</taxon>
        <taxon>Actinopterygii</taxon>
        <taxon>Neopterygii</taxon>
        <taxon>Teleostei</taxon>
        <taxon>Neoteleostei</taxon>
        <taxon>Acanthomorphata</taxon>
        <taxon>Ovalentaria</taxon>
        <taxon>Atherinomorphae</taxon>
        <taxon>Cyprinodontiformes</taxon>
        <taxon>Goodeidae</taxon>
        <taxon>Xenotaenia</taxon>
    </lineage>
</organism>
<evidence type="ECO:0000313" key="4">
    <source>
        <dbReference type="Proteomes" id="UP001444071"/>
    </source>
</evidence>
<feature type="region of interest" description="Disordered" evidence="1">
    <location>
        <begin position="37"/>
        <end position="62"/>
    </location>
</feature>
<dbReference type="EMBL" id="JAHRIM010041706">
    <property type="protein sequence ID" value="MEQ2267277.1"/>
    <property type="molecule type" value="Genomic_DNA"/>
</dbReference>
<feature type="compositionally biased region" description="Polar residues" evidence="1">
    <location>
        <begin position="108"/>
        <end position="121"/>
    </location>
</feature>
<feature type="chain" id="PRO_5046946762" evidence="2">
    <location>
        <begin position="19"/>
        <end position="197"/>
    </location>
</feature>
<gene>
    <name evidence="3" type="ORF">XENORESO_003856</name>
</gene>
<feature type="region of interest" description="Disordered" evidence="1">
    <location>
        <begin position="81"/>
        <end position="142"/>
    </location>
</feature>
<evidence type="ECO:0000313" key="3">
    <source>
        <dbReference type="EMBL" id="MEQ2267277.1"/>
    </source>
</evidence>
<proteinExistence type="predicted"/>
<evidence type="ECO:0000256" key="1">
    <source>
        <dbReference type="SAM" id="MobiDB-lite"/>
    </source>
</evidence>